<evidence type="ECO:0000313" key="3">
    <source>
        <dbReference type="Proteomes" id="UP000269221"/>
    </source>
</evidence>
<name>A0A3M0IY91_HIRRU</name>
<comment type="caution">
    <text evidence="2">The sequence shown here is derived from an EMBL/GenBank/DDBJ whole genome shotgun (WGS) entry which is preliminary data.</text>
</comment>
<protein>
    <recommendedName>
        <fullName evidence="4">Selenoprotein P N-terminal domain-containing protein</fullName>
    </recommendedName>
</protein>
<dbReference type="GO" id="GO:0007158">
    <property type="term" value="P:neuron cell-cell adhesion"/>
    <property type="evidence" value="ECO:0007669"/>
    <property type="project" value="TreeGrafter"/>
</dbReference>
<organism evidence="2 3">
    <name type="scientific">Hirundo rustica rustica</name>
    <dbReference type="NCBI Taxonomy" id="333673"/>
    <lineage>
        <taxon>Eukaryota</taxon>
        <taxon>Metazoa</taxon>
        <taxon>Chordata</taxon>
        <taxon>Craniata</taxon>
        <taxon>Vertebrata</taxon>
        <taxon>Euteleostomi</taxon>
        <taxon>Archelosauria</taxon>
        <taxon>Archosauria</taxon>
        <taxon>Dinosauria</taxon>
        <taxon>Saurischia</taxon>
        <taxon>Theropoda</taxon>
        <taxon>Coelurosauria</taxon>
        <taxon>Aves</taxon>
        <taxon>Neognathae</taxon>
        <taxon>Neoaves</taxon>
        <taxon>Telluraves</taxon>
        <taxon>Australaves</taxon>
        <taxon>Passeriformes</taxon>
        <taxon>Sylvioidea</taxon>
        <taxon>Hirundinidae</taxon>
        <taxon>Hirundo</taxon>
    </lineage>
</organism>
<evidence type="ECO:0000313" key="2">
    <source>
        <dbReference type="EMBL" id="RMB93488.1"/>
    </source>
</evidence>
<dbReference type="GO" id="GO:0043533">
    <property type="term" value="F:inositol 1,3,4,5 tetrakisphosphate binding"/>
    <property type="evidence" value="ECO:0007669"/>
    <property type="project" value="TreeGrafter"/>
</dbReference>
<reference evidence="2 3" key="1">
    <citation type="submission" date="2018-07" db="EMBL/GenBank/DDBJ databases">
        <title>A high quality draft genome assembly of the barn swallow (H. rustica rustica).</title>
        <authorList>
            <person name="Formenti G."/>
            <person name="Chiara M."/>
            <person name="Poveda L."/>
            <person name="Francoijs K.-J."/>
            <person name="Bonisoli-Alquati A."/>
            <person name="Canova L."/>
            <person name="Gianfranceschi L."/>
            <person name="Horner D.S."/>
            <person name="Saino N."/>
        </authorList>
    </citation>
    <scope>NUCLEOTIDE SEQUENCE [LARGE SCALE GENOMIC DNA]</scope>
    <source>
        <strain evidence="2">Chelidonia</strain>
        <tissue evidence="2">Blood</tissue>
    </source>
</reference>
<sequence length="182" mass="18906">MAAPPRRRAAAAPPPLPPVPPPVLLLLLLLLPPPAVPLGGGPGAAASREPPGPCRVKTVTVSTLPVLRENDISWSGAPPPAAAAESRLLLFVRSELPGRVAVQDDLDNTELPFFTLGEAEHGLSSMVRCGLETDFASSQIAEKLLVGVVLLSAVAAAGQVRPGERRPGLDLAGRQLGWKLQP</sequence>
<keyword evidence="1" id="KW-0732">Signal</keyword>
<dbReference type="Proteomes" id="UP000269221">
    <property type="component" value="Unassembled WGS sequence"/>
</dbReference>
<proteinExistence type="predicted"/>
<dbReference type="PANTHER" id="PTHR16592:SF2">
    <property type="entry name" value="ASTROTACTIN-2"/>
    <property type="match status" value="1"/>
</dbReference>
<dbReference type="PANTHER" id="PTHR16592">
    <property type="entry name" value="ASTROTACTIN-1-LIKE"/>
    <property type="match status" value="1"/>
</dbReference>
<feature type="chain" id="PRO_5018288319" description="Selenoprotein P N-terminal domain-containing protein" evidence="1">
    <location>
        <begin position="38"/>
        <end position="182"/>
    </location>
</feature>
<dbReference type="GO" id="GO:0016020">
    <property type="term" value="C:membrane"/>
    <property type="evidence" value="ECO:0007669"/>
    <property type="project" value="TreeGrafter"/>
</dbReference>
<gene>
    <name evidence="2" type="ORF">DUI87_30185</name>
</gene>
<evidence type="ECO:0000256" key="1">
    <source>
        <dbReference type="SAM" id="SignalP"/>
    </source>
</evidence>
<dbReference type="InterPro" id="IPR026995">
    <property type="entry name" value="Astrotactin"/>
</dbReference>
<dbReference type="EMBL" id="QRBI01000209">
    <property type="protein sequence ID" value="RMB93488.1"/>
    <property type="molecule type" value="Genomic_DNA"/>
</dbReference>
<keyword evidence="3" id="KW-1185">Reference proteome</keyword>
<dbReference type="OrthoDB" id="9428439at2759"/>
<dbReference type="GO" id="GO:0005768">
    <property type="term" value="C:endosome"/>
    <property type="evidence" value="ECO:0007669"/>
    <property type="project" value="TreeGrafter"/>
</dbReference>
<accession>A0A3M0IY91</accession>
<dbReference type="GO" id="GO:0001764">
    <property type="term" value="P:neuron migration"/>
    <property type="evidence" value="ECO:0007669"/>
    <property type="project" value="InterPro"/>
</dbReference>
<feature type="signal peptide" evidence="1">
    <location>
        <begin position="1"/>
        <end position="37"/>
    </location>
</feature>
<dbReference type="AlphaFoldDB" id="A0A3M0IY91"/>
<dbReference type="STRING" id="333673.A0A3M0IY91"/>
<evidence type="ECO:0008006" key="4">
    <source>
        <dbReference type="Google" id="ProtNLM"/>
    </source>
</evidence>